<dbReference type="PROSITE" id="PS50984">
    <property type="entry name" value="TRUD"/>
    <property type="match status" value="1"/>
</dbReference>
<accession>A0AAF0Y9X0</accession>
<feature type="compositionally biased region" description="Basic and acidic residues" evidence="4">
    <location>
        <begin position="10"/>
        <end position="32"/>
    </location>
</feature>
<sequence length="794" mass="88438">MSSTAPPSEIEAKRPREEQDTDRPAKKARDDAPQAPQDAPSVTPAHLTRPPSGVPPAVSRLGLKPKVPELPPSLQFVTGKTVDLEARRGFIGEPEVGIINFAGNADFTGVKGVIKQRFTDFLVNEISLAGDILHLHDIGKPEEPKDEEEENQAVAPPPAAVATGEAPIDLPSNLIFDAHPQWPASVTPLLRQHFSDSTIVSLHELLLDGRFPRPKQDAGWGSRQTHQAEQSTEEEIALNAQAEASTSQAGSKRQQGRDRGRGRGGGHPGNSRQIDDSREVISQVIASKEERSAAHKAVRDLFNGLWDTTARGDEATGQRLVIKWSSRGGRQERKPRRPKLPQYIHFTLHKTNRETQDCLGHLSRMLGVHIKDLTVCGTKDKRAVTVQRVCLKRGNNTLQSVWRSVNSVKNGRRTEEAAVTERGERGTRIGDLAYSSKFLELGMLKGNHFSITLRNVQAESNEDIDSAMSSIRDNGFINYFGMQRFGTSTVPTHITGLLLLQQKWGEAIDTILSLREGEHPDCVRARLAWLEDQDVSKALEIMPRRSVAERAIWTHWQKGNRTQDKVGALGSIPRNLRTIYVHAYQSYIWNLMASERIKLSNKSPIVGDLVFVDGSDDRDDDESKPDASSSRDVKHLTEADVGDYTLLDIILPLPGWNVEYPGGAIGDLYRAALKADGLDADRMRRDQREYSLPGSYRKLIHKPTNVAWDHIRYTDPDLPLVQADEDRILGLNTPVDNDPEGKFQALRLSWTLGTSSYATMALREITRQETSTWHQIGLTLENEDQEHKKETGQE</sequence>
<dbReference type="InterPro" id="IPR011760">
    <property type="entry name" value="PsdUridine_synth_TruD_insert"/>
</dbReference>
<dbReference type="EMBL" id="CP086717">
    <property type="protein sequence ID" value="WOO82848.1"/>
    <property type="molecule type" value="Genomic_DNA"/>
</dbReference>
<organism evidence="6 7">
    <name type="scientific">Vanrija pseudolonga</name>
    <dbReference type="NCBI Taxonomy" id="143232"/>
    <lineage>
        <taxon>Eukaryota</taxon>
        <taxon>Fungi</taxon>
        <taxon>Dikarya</taxon>
        <taxon>Basidiomycota</taxon>
        <taxon>Agaricomycotina</taxon>
        <taxon>Tremellomycetes</taxon>
        <taxon>Trichosporonales</taxon>
        <taxon>Trichosporonaceae</taxon>
        <taxon>Vanrija</taxon>
    </lineage>
</organism>
<feature type="region of interest" description="Disordered" evidence="4">
    <location>
        <begin position="139"/>
        <end position="159"/>
    </location>
</feature>
<name>A0AAF0Y9X0_9TREE</name>
<feature type="domain" description="TRUD" evidence="5">
    <location>
        <begin position="475"/>
        <end position="702"/>
    </location>
</feature>
<evidence type="ECO:0000256" key="2">
    <source>
        <dbReference type="ARBA" id="ARBA00022694"/>
    </source>
</evidence>
<dbReference type="NCBIfam" id="TIGR00094">
    <property type="entry name" value="tRNA_TruD_broad"/>
    <property type="match status" value="1"/>
</dbReference>
<dbReference type="InterPro" id="IPR042214">
    <property type="entry name" value="TruD_catalytic"/>
</dbReference>
<feature type="region of interest" description="Disordered" evidence="4">
    <location>
        <begin position="211"/>
        <end position="278"/>
    </location>
</feature>
<dbReference type="Gene3D" id="3.30.2350.20">
    <property type="entry name" value="TruD, catalytic domain"/>
    <property type="match status" value="2"/>
</dbReference>
<dbReference type="InterPro" id="IPR020119">
    <property type="entry name" value="PsdUridine_synth_TruD_CS"/>
</dbReference>
<keyword evidence="7" id="KW-1185">Reference proteome</keyword>
<dbReference type="SUPFAM" id="SSF55120">
    <property type="entry name" value="Pseudouridine synthase"/>
    <property type="match status" value="1"/>
</dbReference>
<dbReference type="GO" id="GO:0003723">
    <property type="term" value="F:RNA binding"/>
    <property type="evidence" value="ECO:0007669"/>
    <property type="project" value="InterPro"/>
</dbReference>
<dbReference type="RefSeq" id="XP_062628880.1">
    <property type="nucleotide sequence ID" value="XM_062772896.1"/>
</dbReference>
<dbReference type="InterPro" id="IPR001656">
    <property type="entry name" value="PsdUridine_synth_TruD"/>
</dbReference>
<dbReference type="GO" id="GO:0009982">
    <property type="term" value="F:pseudouridine synthase activity"/>
    <property type="evidence" value="ECO:0007669"/>
    <property type="project" value="InterPro"/>
</dbReference>
<keyword evidence="3" id="KW-0413">Isomerase</keyword>
<evidence type="ECO:0000313" key="6">
    <source>
        <dbReference type="EMBL" id="WOO82848.1"/>
    </source>
</evidence>
<dbReference type="PANTHER" id="PTHR13326:SF21">
    <property type="entry name" value="PSEUDOURIDYLATE SYNTHASE PUS7L"/>
    <property type="match status" value="1"/>
</dbReference>
<evidence type="ECO:0000256" key="1">
    <source>
        <dbReference type="ARBA" id="ARBA00007953"/>
    </source>
</evidence>
<evidence type="ECO:0000256" key="3">
    <source>
        <dbReference type="ARBA" id="ARBA00023235"/>
    </source>
</evidence>
<evidence type="ECO:0000259" key="5">
    <source>
        <dbReference type="PROSITE" id="PS50984"/>
    </source>
</evidence>
<dbReference type="Pfam" id="PF01142">
    <property type="entry name" value="TruD"/>
    <property type="match status" value="1"/>
</dbReference>
<dbReference type="GO" id="GO:0008033">
    <property type="term" value="P:tRNA processing"/>
    <property type="evidence" value="ECO:0007669"/>
    <property type="project" value="UniProtKB-KW"/>
</dbReference>
<dbReference type="Proteomes" id="UP000827549">
    <property type="component" value="Chromosome 4"/>
</dbReference>
<dbReference type="InterPro" id="IPR020103">
    <property type="entry name" value="PsdUridine_synth_cat_dom_sf"/>
</dbReference>
<protein>
    <submittedName>
        <fullName evidence="6">Pseudouridylate synthase 7</fullName>
    </submittedName>
</protein>
<dbReference type="PANTHER" id="PTHR13326">
    <property type="entry name" value="TRNA PSEUDOURIDINE SYNTHASE D"/>
    <property type="match status" value="1"/>
</dbReference>
<evidence type="ECO:0000313" key="7">
    <source>
        <dbReference type="Proteomes" id="UP000827549"/>
    </source>
</evidence>
<dbReference type="PROSITE" id="PS01268">
    <property type="entry name" value="UPF0024"/>
    <property type="match status" value="1"/>
</dbReference>
<dbReference type="GO" id="GO:0001522">
    <property type="term" value="P:pseudouridine synthesis"/>
    <property type="evidence" value="ECO:0007669"/>
    <property type="project" value="InterPro"/>
</dbReference>
<keyword evidence="2" id="KW-0819">tRNA processing</keyword>
<dbReference type="GO" id="GO:0005634">
    <property type="term" value="C:nucleus"/>
    <property type="evidence" value="ECO:0007669"/>
    <property type="project" value="TreeGrafter"/>
</dbReference>
<gene>
    <name evidence="6" type="primary">PUS7</name>
    <name evidence="6" type="ORF">LOC62_04G006331</name>
</gene>
<feature type="region of interest" description="Disordered" evidence="4">
    <location>
        <begin position="1"/>
        <end position="70"/>
    </location>
</feature>
<reference evidence="6" key="1">
    <citation type="submission" date="2023-10" db="EMBL/GenBank/DDBJ databases">
        <authorList>
            <person name="Noh H."/>
        </authorList>
    </citation>
    <scope>NUCLEOTIDE SEQUENCE</scope>
    <source>
        <strain evidence="6">DUCC4014</strain>
    </source>
</reference>
<dbReference type="AlphaFoldDB" id="A0AAF0Y9X0"/>
<feature type="compositionally biased region" description="Polar residues" evidence="4">
    <location>
        <begin position="242"/>
        <end position="252"/>
    </location>
</feature>
<evidence type="ECO:0000256" key="4">
    <source>
        <dbReference type="SAM" id="MobiDB-lite"/>
    </source>
</evidence>
<dbReference type="PIRSF" id="PIRSF037016">
    <property type="entry name" value="Pseudouridin_synth_euk_prd"/>
    <property type="match status" value="1"/>
</dbReference>
<dbReference type="GeneID" id="87809555"/>
<dbReference type="CDD" id="cd02576">
    <property type="entry name" value="PseudoU_synth_ScPUS7"/>
    <property type="match status" value="1"/>
</dbReference>
<proteinExistence type="inferred from homology"/>
<comment type="similarity">
    <text evidence="1">Belongs to the pseudouridine synthase TruD family.</text>
</comment>